<organism evidence="8 9">
    <name type="scientific">Prototheca wickerhamii</name>
    <dbReference type="NCBI Taxonomy" id="3111"/>
    <lineage>
        <taxon>Eukaryota</taxon>
        <taxon>Viridiplantae</taxon>
        <taxon>Chlorophyta</taxon>
        <taxon>core chlorophytes</taxon>
        <taxon>Trebouxiophyceae</taxon>
        <taxon>Chlorellales</taxon>
        <taxon>Chlorellaceae</taxon>
        <taxon>Prototheca</taxon>
    </lineage>
</organism>
<comment type="catalytic activity">
    <reaction evidence="6 7">
        <text>L-arginyl-[protein] + 2 S-adenosyl-L-methionine = N(omega),N(omega)'-dimethyl-L-arginyl-[protein] + 2 S-adenosyl-L-homocysteine + 2 H(+)</text>
        <dbReference type="Rhea" id="RHEA:48108"/>
        <dbReference type="Rhea" id="RHEA-COMP:10532"/>
        <dbReference type="Rhea" id="RHEA-COMP:11992"/>
        <dbReference type="ChEBI" id="CHEBI:15378"/>
        <dbReference type="ChEBI" id="CHEBI:29965"/>
        <dbReference type="ChEBI" id="CHEBI:57856"/>
        <dbReference type="ChEBI" id="CHEBI:59789"/>
        <dbReference type="ChEBI" id="CHEBI:88221"/>
        <dbReference type="EC" id="2.1.1.320"/>
    </reaction>
</comment>
<evidence type="ECO:0000256" key="5">
    <source>
        <dbReference type="ARBA" id="ARBA00023128"/>
    </source>
</evidence>
<comment type="function">
    <text evidence="7">Arginine methyltransferase involved in the assembly or stability of mitochondrial NADH:ubiquinone oxidoreductase complex (complex I).</text>
</comment>
<dbReference type="GO" id="GO:0005739">
    <property type="term" value="C:mitochondrion"/>
    <property type="evidence" value="ECO:0007669"/>
    <property type="project" value="UniProtKB-SubCell"/>
</dbReference>
<accession>A0AAD9IG02</accession>
<dbReference type="PANTHER" id="PTHR12049:SF5">
    <property type="entry name" value="PROTEIN ARGININE METHYLTRANSFERASE NDUFAF7 HOMOLOG, MITOCHONDRIAL"/>
    <property type="match status" value="1"/>
</dbReference>
<keyword evidence="5 7" id="KW-0496">Mitochondrion</keyword>
<keyword evidence="9" id="KW-1185">Reference proteome</keyword>
<dbReference type="EC" id="2.1.1.320" evidence="7"/>
<dbReference type="Pfam" id="PF02636">
    <property type="entry name" value="Methyltransf_28"/>
    <property type="match status" value="1"/>
</dbReference>
<dbReference type="Gene3D" id="3.40.50.12710">
    <property type="match status" value="1"/>
</dbReference>
<protein>
    <recommendedName>
        <fullName evidence="7">Protein arginine methyltransferase NDUFAF7</fullName>
        <ecNumber evidence="7">2.1.1.320</ecNumber>
    </recommendedName>
</protein>
<dbReference type="PANTHER" id="PTHR12049">
    <property type="entry name" value="PROTEIN ARGININE METHYLTRANSFERASE NDUFAF7, MITOCHONDRIAL"/>
    <property type="match status" value="1"/>
</dbReference>
<dbReference type="GO" id="GO:0035243">
    <property type="term" value="F:protein-arginine omega-N symmetric methyltransferase activity"/>
    <property type="evidence" value="ECO:0007669"/>
    <property type="project" value="UniProtKB-EC"/>
</dbReference>
<evidence type="ECO:0000313" key="8">
    <source>
        <dbReference type="EMBL" id="KAK2076901.1"/>
    </source>
</evidence>
<gene>
    <name evidence="8" type="ORF">QBZ16_005129</name>
</gene>
<dbReference type="InterPro" id="IPR003788">
    <property type="entry name" value="NDUFAF7"/>
</dbReference>
<evidence type="ECO:0000256" key="2">
    <source>
        <dbReference type="ARBA" id="ARBA00005891"/>
    </source>
</evidence>
<evidence type="ECO:0000256" key="4">
    <source>
        <dbReference type="ARBA" id="ARBA00022679"/>
    </source>
</evidence>
<dbReference type="InterPro" id="IPR038375">
    <property type="entry name" value="NDUFAF7_sf"/>
</dbReference>
<dbReference type="SUPFAM" id="SSF53335">
    <property type="entry name" value="S-adenosyl-L-methionine-dependent methyltransferases"/>
    <property type="match status" value="1"/>
</dbReference>
<comment type="similarity">
    <text evidence="2 7">Belongs to the NDUFAF7 family.</text>
</comment>
<dbReference type="AlphaFoldDB" id="A0AAD9IG02"/>
<evidence type="ECO:0000256" key="7">
    <source>
        <dbReference type="RuleBase" id="RU364114"/>
    </source>
</evidence>
<evidence type="ECO:0000256" key="3">
    <source>
        <dbReference type="ARBA" id="ARBA00022603"/>
    </source>
</evidence>
<evidence type="ECO:0000313" key="9">
    <source>
        <dbReference type="Proteomes" id="UP001255856"/>
    </source>
</evidence>
<sequence length="404" mass="43816">MHRDSTVDFIQDSLYNPDAGYFSGGPSVGSPPTPIDFASLGNEIAYFNHVQALYASLQVSWLTPVEIFQPHYGAAIGRFVAERWQRLGSPGPLHIFEIGGGTGTLAQNVLDTLRAEYPKLYASARYRIVEISARLAAAQQARLHADPDHAARFRVDRRDAAAPWASGPVHEPPCFVLAMEVLDNLPHDKVVWRGGAWRQARVDTKEDEPGKVVATECIDDDAPITDPLTRRLLAETEGLAGYAPPSGNFLARMLHPRASSREMFLPTGALRLFDALHRALPRHALLAADFDELPEVVIPGRNAPLVASTRRGATVDHNTYLVPRGSADIFFPTDFALAARAHAAAGAAGAGGHHGSWCKTADFMRRWAAPGSTRTRAGYDPLLLDYSNTSFLLAGDPALCAEAL</sequence>
<proteinExistence type="inferred from homology"/>
<keyword evidence="3 7" id="KW-0489">Methyltransferase</keyword>
<keyword evidence="4 7" id="KW-0808">Transferase</keyword>
<reference evidence="8" key="1">
    <citation type="submission" date="2021-01" db="EMBL/GenBank/DDBJ databases">
        <authorList>
            <person name="Eckstrom K.M.E."/>
        </authorList>
    </citation>
    <scope>NUCLEOTIDE SEQUENCE</scope>
    <source>
        <strain evidence="8">UVCC 0001</strain>
    </source>
</reference>
<dbReference type="InterPro" id="IPR029063">
    <property type="entry name" value="SAM-dependent_MTases_sf"/>
</dbReference>
<evidence type="ECO:0000256" key="6">
    <source>
        <dbReference type="ARBA" id="ARBA00048612"/>
    </source>
</evidence>
<evidence type="ECO:0000256" key="1">
    <source>
        <dbReference type="ARBA" id="ARBA00004173"/>
    </source>
</evidence>
<dbReference type="EMBL" id="JASFZW010000008">
    <property type="protein sequence ID" value="KAK2076901.1"/>
    <property type="molecule type" value="Genomic_DNA"/>
</dbReference>
<comment type="subcellular location">
    <subcellularLocation>
        <location evidence="1 7">Mitochondrion</location>
    </subcellularLocation>
</comment>
<name>A0AAD9IG02_PROWI</name>
<dbReference type="Proteomes" id="UP001255856">
    <property type="component" value="Unassembled WGS sequence"/>
</dbReference>
<dbReference type="GO" id="GO:0032259">
    <property type="term" value="P:methylation"/>
    <property type="evidence" value="ECO:0007669"/>
    <property type="project" value="UniProtKB-KW"/>
</dbReference>
<comment type="caution">
    <text evidence="8">The sequence shown here is derived from an EMBL/GenBank/DDBJ whole genome shotgun (WGS) entry which is preliminary data.</text>
</comment>